<dbReference type="PANTHER" id="PTHR45453">
    <property type="entry name" value="PHOSPHATE REGULON SENSOR PROTEIN PHOR"/>
    <property type="match status" value="1"/>
</dbReference>
<feature type="transmembrane region" description="Helical" evidence="7">
    <location>
        <begin position="369"/>
        <end position="391"/>
    </location>
</feature>
<dbReference type="CDD" id="cd00075">
    <property type="entry name" value="HATPase"/>
    <property type="match status" value="1"/>
</dbReference>
<feature type="transmembrane region" description="Helical" evidence="7">
    <location>
        <begin position="310"/>
        <end position="331"/>
    </location>
</feature>
<organism evidence="9 10">
    <name type="scientific">Thalassospira indica</name>
    <dbReference type="NCBI Taxonomy" id="1891279"/>
    <lineage>
        <taxon>Bacteria</taxon>
        <taxon>Pseudomonadati</taxon>
        <taxon>Pseudomonadota</taxon>
        <taxon>Alphaproteobacteria</taxon>
        <taxon>Rhodospirillales</taxon>
        <taxon>Thalassospiraceae</taxon>
        <taxon>Thalassospira</taxon>
    </lineage>
</organism>
<dbReference type="Pfam" id="PF00512">
    <property type="entry name" value="HisKA"/>
    <property type="match status" value="1"/>
</dbReference>
<dbReference type="CDD" id="cd00082">
    <property type="entry name" value="HisKA"/>
    <property type="match status" value="1"/>
</dbReference>
<dbReference type="Gene3D" id="2.60.40.2380">
    <property type="match status" value="1"/>
</dbReference>
<keyword evidence="7" id="KW-1133">Transmembrane helix</keyword>
<dbReference type="EC" id="2.7.13.3" evidence="2"/>
<comment type="catalytic activity">
    <reaction evidence="1">
        <text>ATP + protein L-histidine = ADP + protein N-phospho-L-histidine.</text>
        <dbReference type="EC" id="2.7.13.3"/>
    </reaction>
</comment>
<dbReference type="InterPro" id="IPR011622">
    <property type="entry name" value="7TMR_DISM_rcpt_extracell_dom2"/>
</dbReference>
<dbReference type="Pfam" id="PF07696">
    <property type="entry name" value="7TMR-DISMED2"/>
    <property type="match status" value="1"/>
</dbReference>
<dbReference type="InterPro" id="IPR011623">
    <property type="entry name" value="7TMR_DISM_rcpt_extracell_dom1"/>
</dbReference>
<dbReference type="InterPro" id="IPR036890">
    <property type="entry name" value="HATPase_C_sf"/>
</dbReference>
<dbReference type="Pfam" id="PF07695">
    <property type="entry name" value="7TMR-DISM_7TM"/>
    <property type="match status" value="1"/>
</dbReference>
<gene>
    <name evidence="9" type="ORF">DY252_10130</name>
</gene>
<feature type="transmembrane region" description="Helical" evidence="7">
    <location>
        <begin position="403"/>
        <end position="421"/>
    </location>
</feature>
<dbReference type="InterPro" id="IPR003594">
    <property type="entry name" value="HATPase_dom"/>
</dbReference>
<feature type="transmembrane region" description="Helical" evidence="7">
    <location>
        <begin position="337"/>
        <end position="357"/>
    </location>
</feature>
<keyword evidence="7" id="KW-0472">Membrane</keyword>
<reference evidence="9 10" key="1">
    <citation type="submission" date="2018-08" db="EMBL/GenBank/DDBJ databases">
        <title>Complete genome sequence of type strain Thalassospira indica MCCC 1A01103T, isolated from isolated from deep seawater of the Indian Ocean.</title>
        <authorList>
            <person name="Liu Y."/>
        </authorList>
    </citation>
    <scope>NUCLEOTIDE SEQUENCE [LARGE SCALE GENOMIC DNA]</scope>
    <source>
        <strain evidence="9 10">PB8BT</strain>
    </source>
</reference>
<dbReference type="Proteomes" id="UP000256971">
    <property type="component" value="Chromosome"/>
</dbReference>
<evidence type="ECO:0000256" key="1">
    <source>
        <dbReference type="ARBA" id="ARBA00000085"/>
    </source>
</evidence>
<dbReference type="Pfam" id="PF02518">
    <property type="entry name" value="HATPase_c"/>
    <property type="match status" value="1"/>
</dbReference>
<evidence type="ECO:0000256" key="5">
    <source>
        <dbReference type="ARBA" id="ARBA00022777"/>
    </source>
</evidence>
<proteinExistence type="predicted"/>
<evidence type="ECO:0000313" key="10">
    <source>
        <dbReference type="Proteomes" id="UP000256971"/>
    </source>
</evidence>
<sequence length="665" mass="74172">MTIRSPLFTSPMTHSLPAVALAAALVLLIIATMVLMPWHGANAQSSVMPDGDEDHLVLPGNVTEPIEITRFVASFADTTRKLGFEEIQALPDAAFQQSPAIPSFGYTRDVIWHQLDLTISNDMTKRALLEIGPNYLNFIDVFLVPDGLGDPVWHTRLGDHVPASARQYGGRTHIAALPLMEPGDYRLYVRSQSNSANLIWMTLWPATDLVSSLSFRDLASNVFFGFILALGLAYLALGLIARDRIVVLYSIWVLAIGVTAAVVNGVVLSELRPEIPWLNDFLLGTANIVTYGVTVFLWLYIIDAKKKYPLAYKICCAYGFFVLAFAAGATTDLYTVFGTYIVPSHSVFMATMCAILIKRAFEDIHNPRYWAFLVVLAVPTGAAIMIQLALSGVIDATRLRLELHSYTLMFHLVGMGIIMTMRLSRMDKERVTVVRKAEETTSLVEEQRKLISMLSHEFRTPLAVIQRSSEMLMLRLTNHKDDVLERLQRIQLQAQKLARLVDIFLTKDGIDTQELSLARKTVPINRFLQEFVAQTTREGAEVQAALSRTTGIEVFIDETLMGLAITNLVETSRRFAHGAPIHISTHRHSEMRVEISIPCRGEELDEDEIAMISDALFRRDMESQSLQRALGLHISQRIVVAHGGSITLRQKGARSIELCLLLPCE</sequence>
<feature type="transmembrane region" description="Helical" evidence="7">
    <location>
        <begin position="247"/>
        <end position="269"/>
    </location>
</feature>
<evidence type="ECO:0000256" key="2">
    <source>
        <dbReference type="ARBA" id="ARBA00012438"/>
    </source>
</evidence>
<evidence type="ECO:0000313" key="9">
    <source>
        <dbReference type="EMBL" id="AXO14537.1"/>
    </source>
</evidence>
<evidence type="ECO:0000256" key="4">
    <source>
        <dbReference type="ARBA" id="ARBA00022679"/>
    </source>
</evidence>
<keyword evidence="7" id="KW-0812">Transmembrane</keyword>
<feature type="transmembrane region" description="Helical" evidence="7">
    <location>
        <begin position="222"/>
        <end position="240"/>
    </location>
</feature>
<evidence type="ECO:0000256" key="3">
    <source>
        <dbReference type="ARBA" id="ARBA00022553"/>
    </source>
</evidence>
<keyword evidence="5" id="KW-0418">Kinase</keyword>
<dbReference type="EMBL" id="CP031555">
    <property type="protein sequence ID" value="AXO14537.1"/>
    <property type="molecule type" value="Genomic_DNA"/>
</dbReference>
<keyword evidence="6" id="KW-0902">Two-component regulatory system</keyword>
<evidence type="ECO:0000256" key="6">
    <source>
        <dbReference type="ARBA" id="ARBA00023012"/>
    </source>
</evidence>
<dbReference type="SMART" id="SM00388">
    <property type="entry name" value="HisKA"/>
    <property type="match status" value="1"/>
</dbReference>
<dbReference type="SMART" id="SM00387">
    <property type="entry name" value="HATPase_c"/>
    <property type="match status" value="1"/>
</dbReference>
<feature type="transmembrane region" description="Helical" evidence="7">
    <location>
        <begin position="281"/>
        <end position="301"/>
    </location>
</feature>
<dbReference type="SUPFAM" id="SSF47384">
    <property type="entry name" value="Homodimeric domain of signal transducing histidine kinase"/>
    <property type="match status" value="1"/>
</dbReference>
<dbReference type="InterPro" id="IPR050351">
    <property type="entry name" value="BphY/WalK/GraS-like"/>
</dbReference>
<keyword evidence="4" id="KW-0808">Transferase</keyword>
<dbReference type="PANTHER" id="PTHR45453:SF1">
    <property type="entry name" value="PHOSPHATE REGULON SENSOR PROTEIN PHOR"/>
    <property type="match status" value="1"/>
</dbReference>
<feature type="domain" description="Histidine kinase" evidence="8">
    <location>
        <begin position="453"/>
        <end position="665"/>
    </location>
</feature>
<dbReference type="Gene3D" id="3.30.565.10">
    <property type="entry name" value="Histidine kinase-like ATPase, C-terminal domain"/>
    <property type="match status" value="1"/>
</dbReference>
<dbReference type="SUPFAM" id="SSF55874">
    <property type="entry name" value="ATPase domain of HSP90 chaperone/DNA topoisomerase II/histidine kinase"/>
    <property type="match status" value="1"/>
</dbReference>
<keyword evidence="10" id="KW-1185">Reference proteome</keyword>
<name>A0ABM6XXW7_9PROT</name>
<dbReference type="InterPro" id="IPR005467">
    <property type="entry name" value="His_kinase_dom"/>
</dbReference>
<dbReference type="Gene3D" id="1.10.287.130">
    <property type="match status" value="1"/>
</dbReference>
<dbReference type="PROSITE" id="PS50109">
    <property type="entry name" value="HIS_KIN"/>
    <property type="match status" value="1"/>
</dbReference>
<dbReference type="InterPro" id="IPR036097">
    <property type="entry name" value="HisK_dim/P_sf"/>
</dbReference>
<dbReference type="InterPro" id="IPR003661">
    <property type="entry name" value="HisK_dim/P_dom"/>
</dbReference>
<dbReference type="RefSeq" id="WP_082923588.1">
    <property type="nucleotide sequence ID" value="NZ_CP031555.1"/>
</dbReference>
<protein>
    <recommendedName>
        <fullName evidence="2">histidine kinase</fullName>
        <ecNumber evidence="2">2.7.13.3</ecNumber>
    </recommendedName>
</protein>
<keyword evidence="3" id="KW-0597">Phosphoprotein</keyword>
<accession>A0ABM6XXW7</accession>
<evidence type="ECO:0000256" key="7">
    <source>
        <dbReference type="SAM" id="Phobius"/>
    </source>
</evidence>
<evidence type="ECO:0000259" key="8">
    <source>
        <dbReference type="PROSITE" id="PS50109"/>
    </source>
</evidence>